<feature type="compositionally biased region" description="Polar residues" evidence="2">
    <location>
        <begin position="667"/>
        <end position="676"/>
    </location>
</feature>
<accession>E4YTX5</accession>
<dbReference type="EMBL" id="FN655360">
    <property type="protein sequence ID" value="CBY38914.1"/>
    <property type="molecule type" value="Genomic_DNA"/>
</dbReference>
<organism evidence="3">
    <name type="scientific">Oikopleura dioica</name>
    <name type="common">Tunicate</name>
    <dbReference type="NCBI Taxonomy" id="34765"/>
    <lineage>
        <taxon>Eukaryota</taxon>
        <taxon>Metazoa</taxon>
        <taxon>Chordata</taxon>
        <taxon>Tunicata</taxon>
        <taxon>Appendicularia</taxon>
        <taxon>Copelata</taxon>
        <taxon>Oikopleuridae</taxon>
        <taxon>Oikopleura</taxon>
    </lineage>
</organism>
<feature type="compositionally biased region" description="Basic and acidic residues" evidence="2">
    <location>
        <begin position="614"/>
        <end position="623"/>
    </location>
</feature>
<keyword evidence="1" id="KW-0175">Coiled coil</keyword>
<proteinExistence type="predicted"/>
<feature type="region of interest" description="Disordered" evidence="2">
    <location>
        <begin position="578"/>
        <end position="702"/>
    </location>
</feature>
<evidence type="ECO:0000256" key="1">
    <source>
        <dbReference type="SAM" id="Coils"/>
    </source>
</evidence>
<feature type="coiled-coil region" evidence="1">
    <location>
        <begin position="479"/>
        <end position="506"/>
    </location>
</feature>
<protein>
    <submittedName>
        <fullName evidence="3">Uncharacterized protein</fullName>
    </submittedName>
</protein>
<reference evidence="3" key="1">
    <citation type="journal article" date="2010" name="Science">
        <title>Plasticity of animal genome architecture unmasked by rapid evolution of a pelagic tunicate.</title>
        <authorList>
            <person name="Denoeud F."/>
            <person name="Henriet S."/>
            <person name="Mungpakdee S."/>
            <person name="Aury J.M."/>
            <person name="Da Silva C."/>
            <person name="Brinkmann H."/>
            <person name="Mikhaleva J."/>
            <person name="Olsen L.C."/>
            <person name="Jubin C."/>
            <person name="Canestro C."/>
            <person name="Bouquet J.M."/>
            <person name="Danks G."/>
            <person name="Poulain J."/>
            <person name="Campsteijn C."/>
            <person name="Adamski M."/>
            <person name="Cross I."/>
            <person name="Yadetie F."/>
            <person name="Muffato M."/>
            <person name="Louis A."/>
            <person name="Butcher S."/>
            <person name="Tsagkogeorga G."/>
            <person name="Konrad A."/>
            <person name="Singh S."/>
            <person name="Jensen M.F."/>
            <person name="Cong E.H."/>
            <person name="Eikeseth-Otteraa H."/>
            <person name="Noel B."/>
            <person name="Anthouard V."/>
            <person name="Porcel B.M."/>
            <person name="Kachouri-Lafond R."/>
            <person name="Nishino A."/>
            <person name="Ugolini M."/>
            <person name="Chourrout P."/>
            <person name="Nishida H."/>
            <person name="Aasland R."/>
            <person name="Huzurbazar S."/>
            <person name="Westhof E."/>
            <person name="Delsuc F."/>
            <person name="Lehrach H."/>
            <person name="Reinhardt R."/>
            <person name="Weissenbach J."/>
            <person name="Roy S.W."/>
            <person name="Artiguenave F."/>
            <person name="Postlethwait J.H."/>
            <person name="Manak J.R."/>
            <person name="Thompson E.M."/>
            <person name="Jaillon O."/>
            <person name="Du Pasquier L."/>
            <person name="Boudinot P."/>
            <person name="Liberles D.A."/>
            <person name="Volff J.N."/>
            <person name="Philippe H."/>
            <person name="Lenhard B."/>
            <person name="Roest Crollius H."/>
            <person name="Wincker P."/>
            <person name="Chourrout D."/>
        </authorList>
    </citation>
    <scope>NUCLEOTIDE SEQUENCE [LARGE SCALE GENOMIC DNA]</scope>
</reference>
<feature type="compositionally biased region" description="Polar residues" evidence="2">
    <location>
        <begin position="624"/>
        <end position="635"/>
    </location>
</feature>
<gene>
    <name evidence="3" type="ORF">GSOID_T00019446001</name>
</gene>
<feature type="region of interest" description="Disordered" evidence="2">
    <location>
        <begin position="512"/>
        <end position="543"/>
    </location>
</feature>
<dbReference type="Proteomes" id="UP000011014">
    <property type="component" value="Unassembled WGS sequence"/>
</dbReference>
<evidence type="ECO:0000256" key="2">
    <source>
        <dbReference type="SAM" id="MobiDB-lite"/>
    </source>
</evidence>
<evidence type="ECO:0000313" key="3">
    <source>
        <dbReference type="EMBL" id="CBY38914.1"/>
    </source>
</evidence>
<name>E4YTX5_OIKDI</name>
<feature type="compositionally biased region" description="Polar residues" evidence="2">
    <location>
        <begin position="585"/>
        <end position="595"/>
    </location>
</feature>
<feature type="region of interest" description="Disordered" evidence="2">
    <location>
        <begin position="438"/>
        <end position="458"/>
    </location>
</feature>
<sequence length="1447" mass="162105">MDLEQIDGPVCLREPVVKTILDPRFEQADRRIRAKMLFEKTTLIRPDGRCFEELKREVMDEGRQIIESGTNLLNMKRLKISESVFFFFYSSPIVESSIDYEEVVTGPLPNLKELQTAEEEIDPASTTAVIDASELDPSFRSPEITEQQTAHPSERLAGSIKSKQPLSFQPATTRYDSDGNQLPPTGFEQATQGMEELLLVSEIFQYLSVGQLELYRLRGPGELSFGLSRLYAAYYSLIGFTSIFLQSSSKSISMVAKNIYRVLVAAQTGPAHHSDKVTVLADQVSALLENLVDVARSHSLGKPMSTEENLSVKSLVDSLILLVEEDDHELLLTAVSTDLSQLATGFKMTDHVVACISFSMEKMDELAKKIAATNPSGTFSGYRAQIVTELPRQSQQYLQDLGVILEYPTFKVKASKLTDKTFGVYIENYLNSLPEKGKRSSFDFKTDNPTSKSRFPVPPLTQVSQLGSLVKSQREALLKERQDQAARAIQDQLEQVKEKSAELEGSLRRQLEPDFSDFNIEPNKTSQDPVGVPPTETNNESTDLYVVDFRGNRMRTYRVSPISNEEFKQRFLNADRHHSEEVTICQPSQEPTLPTSSQVSSSASPDQLRPKSTNRADTERPEQMDTTVFEPSQLVTVSTRSSTRERSKSSATLTQDKPAKRDRRPSTLYQETFGTTSDEEESFTPSEAQQASSQLEELSISPRKEICPPNKAGLVSAGRLFQSHPKDEKSRLRAWSIPARPTAEIPSAIDSERQFPSARSAALSNRIEFALVQNRKHPTKARESWEIGQATFREFTQALVRAGESTKDCDMQKQLKELEEMSSNMTEEQIAEKTASVLTRLVDKPSFCSSSEPILSLRILQPGLFNQHSTFENDQSIEGISRGTYVFGHLIGPLAFTAIKQVALKLIVSQGTALQTEVVNTILLRSDTASWCLTNPGTPHRTRATSLFPTCSSLGCASSGGCCYRSSTVIVGLYTNPIHDILAVSRRLLHLAKHGQLRFLREMHLLKPSQASSLLLRYREFGRTPTNQNVMVAPRESSLSRNGEDEATTVAGVGPLFNHAGEYLMLNFPPEMQRPENPEFQEYHRRLILLKVVLSQFGFKVHIHPSGNLRVNTASVMIATAQRLYNYASLLSRADPTHQHLTEAQIESAVPYEQVIMHQRVPFVFSTNRRTADIMNNDFYNKHSSRDGTSELFLRFKTVVASIASPTLDPPAPLRRSDLETMKMQLAGLYNPFKSFKSVADQALELRRLVDHFHQHPLDQVQLEEFLRRHCSYEPASRMCKVLFCSRAHCKDNQEGLTTFRESIKLLQAREVAGETSLVDPAWTGVAAATAGKLRHLTKEAMESLQKASEGPFWNGTTSLDRKIQSSPLVRRLVALGWTQSDLLRLVATFFRPVIGIYQRPSLNNRKADTRLIPLSATYVMVGDKENPSVVLSFVPSHQSCHLLILN</sequence>
<feature type="compositionally biased region" description="Polar residues" evidence="2">
    <location>
        <begin position="683"/>
        <end position="696"/>
    </location>
</feature>